<dbReference type="Proteomes" id="UP001337305">
    <property type="component" value="Unassembled WGS sequence"/>
</dbReference>
<reference evidence="1 2" key="1">
    <citation type="submission" date="2022-09" db="EMBL/GenBank/DDBJ databases">
        <title>Genome sequencing of Flavivirga sp. MEBiC05379.</title>
        <authorList>
            <person name="Oh H.-M."/>
            <person name="Kwon K.K."/>
            <person name="Park M.J."/>
            <person name="Yang S.-H."/>
        </authorList>
    </citation>
    <scope>NUCLEOTIDE SEQUENCE [LARGE SCALE GENOMIC DNA]</scope>
    <source>
        <strain evidence="1 2">MEBiC05379</strain>
    </source>
</reference>
<gene>
    <name evidence="1" type="ORF">N1F79_09200</name>
</gene>
<name>A0ABU7XRH2_9FLAO</name>
<dbReference type="EMBL" id="JAODOP010000004">
    <property type="protein sequence ID" value="MEF3833305.1"/>
    <property type="molecule type" value="Genomic_DNA"/>
</dbReference>
<dbReference type="RefSeq" id="WP_303305655.1">
    <property type="nucleotide sequence ID" value="NZ_JAODOP010000004.1"/>
</dbReference>
<keyword evidence="2" id="KW-1185">Reference proteome</keyword>
<dbReference type="InterPro" id="IPR043504">
    <property type="entry name" value="Peptidase_S1_PA_chymotrypsin"/>
</dbReference>
<accession>A0ABU7XRH2</accession>
<sequence length="459" mass="51297">MKCRNLKHKVSIDKSKGYNGVYLTKNSIYCDSYSYYRSPNEKDEYNTHFTIFPTDKGNGEFKKFHISLNFSKTGISNGKIFYVKGVCTGIDDKNLTKEEKVKFEKIFKEKKEIFNEIAQQFWNKVQEVGKSYVRFNNDTKEYAYKKHIQQIKKKVEDELLSREGVTAVDIDYKVKGGVKSNELAIIVFVKNKHEVPSKLEIPKTIQGIKTDVWEGDFSAYVHTQKANPQTIKEVLVDPIANPIIGGVSVGPFDRDIYGTLGLVLDTDFGIKMLISSTHVLASGPHTKQGDPMSQPALPLGGHYPESLAGSYYMGFIGQPHNIDASLATIPIRNAESKTIQGLGNTRGHDVTFPGDDVAKYGRTTQFTSGKVVSDTFTCVINYQNFGPMTYYNQLRIQSNNPYNPFSQPGDSGSMIVNEDMEVVGMLMGGGQSNSGQYHTIANPIGDIIRTFEANGIRFI</sequence>
<dbReference type="InterPro" id="IPR009003">
    <property type="entry name" value="Peptidase_S1_PA"/>
</dbReference>
<proteinExistence type="predicted"/>
<dbReference type="Gene3D" id="2.40.10.10">
    <property type="entry name" value="Trypsin-like serine proteases"/>
    <property type="match status" value="1"/>
</dbReference>
<evidence type="ECO:0000313" key="2">
    <source>
        <dbReference type="Proteomes" id="UP001337305"/>
    </source>
</evidence>
<organism evidence="1 2">
    <name type="scientific">Flavivirga spongiicola</name>
    <dbReference type="NCBI Taxonomy" id="421621"/>
    <lineage>
        <taxon>Bacteria</taxon>
        <taxon>Pseudomonadati</taxon>
        <taxon>Bacteroidota</taxon>
        <taxon>Flavobacteriia</taxon>
        <taxon>Flavobacteriales</taxon>
        <taxon>Flavobacteriaceae</taxon>
        <taxon>Flavivirga</taxon>
    </lineage>
</organism>
<protein>
    <submittedName>
        <fullName evidence="1">S1 family peptidase</fullName>
    </submittedName>
</protein>
<dbReference type="SUPFAM" id="SSF50494">
    <property type="entry name" value="Trypsin-like serine proteases"/>
    <property type="match status" value="1"/>
</dbReference>
<comment type="caution">
    <text evidence="1">The sequence shown here is derived from an EMBL/GenBank/DDBJ whole genome shotgun (WGS) entry which is preliminary data.</text>
</comment>
<evidence type="ECO:0000313" key="1">
    <source>
        <dbReference type="EMBL" id="MEF3833305.1"/>
    </source>
</evidence>